<protein>
    <recommendedName>
        <fullName evidence="1">DUF58 domain-containing protein</fullName>
    </recommendedName>
</protein>
<dbReference type="Pfam" id="PF01882">
    <property type="entry name" value="DUF58"/>
    <property type="match status" value="1"/>
</dbReference>
<dbReference type="EMBL" id="CP025583">
    <property type="protein sequence ID" value="AUM75625.1"/>
    <property type="molecule type" value="Genomic_DNA"/>
</dbReference>
<dbReference type="OrthoDB" id="9794556at2"/>
<feature type="domain" description="DUF58" evidence="1">
    <location>
        <begin position="45"/>
        <end position="246"/>
    </location>
</feature>
<name>A0A2K9MLY0_9RHOB</name>
<evidence type="ECO:0000313" key="2">
    <source>
        <dbReference type="EMBL" id="AUM75625.1"/>
    </source>
</evidence>
<evidence type="ECO:0000313" key="3">
    <source>
        <dbReference type="Proteomes" id="UP000234882"/>
    </source>
</evidence>
<dbReference type="PANTHER" id="PTHR33608:SF6">
    <property type="entry name" value="BLL2464 PROTEIN"/>
    <property type="match status" value="1"/>
</dbReference>
<organism evidence="2 3">
    <name type="scientific">Paracoccus jeotgali</name>
    <dbReference type="NCBI Taxonomy" id="2065379"/>
    <lineage>
        <taxon>Bacteria</taxon>
        <taxon>Pseudomonadati</taxon>
        <taxon>Pseudomonadota</taxon>
        <taxon>Alphaproteobacteria</taxon>
        <taxon>Rhodobacterales</taxon>
        <taxon>Paracoccaceae</taxon>
        <taxon>Paracoccus</taxon>
    </lineage>
</organism>
<sequence length="287" mass="30841">MRAQAEAAANALPPLTLSAGPAALNFGHGAHGLRRPGSGEDFWQYRLAHQGDTAAAIDWRRSARGDLQFVRDRERQVARRATFWIGRGAGMGYAGQGTAPGGARESKLDRARLIALALSLSMIRAGERVGMLGAQAGTGAVQASRMTETLARLLPLPSEIDSPDPTSLRRGQAIILMDDFLYQDKALDAFLHAVSGIGSGGIMLQILHPDEEDFPFEGAIRFETQGGLTHQTRDANGLRDAYRTRLSLRRTALAEMAAQAGFIFGTHHLGQPVSQALIWAHGALTAR</sequence>
<keyword evidence="3" id="KW-1185">Reference proteome</keyword>
<evidence type="ECO:0000259" key="1">
    <source>
        <dbReference type="Pfam" id="PF01882"/>
    </source>
</evidence>
<accession>A0A2K9MLY0</accession>
<dbReference type="Proteomes" id="UP000234882">
    <property type="component" value="Chromosome"/>
</dbReference>
<reference evidence="3" key="1">
    <citation type="submission" date="2017-12" db="EMBL/GenBank/DDBJ databases">
        <title>Genomic analysis of Paracoccus sp. CBA4604.</title>
        <authorList>
            <person name="Roh S.W."/>
            <person name="Kim J.Y."/>
            <person name="Kim J.S."/>
        </authorList>
    </citation>
    <scope>NUCLEOTIDE SEQUENCE [LARGE SCALE GENOMIC DNA]</scope>
    <source>
        <strain evidence="3">CBA4604</strain>
    </source>
</reference>
<dbReference type="AlphaFoldDB" id="A0A2K9MLY0"/>
<dbReference type="PANTHER" id="PTHR33608">
    <property type="entry name" value="BLL2464 PROTEIN"/>
    <property type="match status" value="1"/>
</dbReference>
<dbReference type="KEGG" id="paru:CYR75_08695"/>
<dbReference type="InterPro" id="IPR002881">
    <property type="entry name" value="DUF58"/>
</dbReference>
<gene>
    <name evidence="2" type="ORF">CYR75_08695</name>
</gene>
<proteinExistence type="predicted"/>